<gene>
    <name evidence="1" type="ORF">L3X38_029280</name>
</gene>
<protein>
    <submittedName>
        <fullName evidence="1">Uncharacterized protein</fullName>
    </submittedName>
</protein>
<dbReference type="AlphaFoldDB" id="A0AAD4VRK2"/>
<comment type="caution">
    <text evidence="1">The sequence shown here is derived from an EMBL/GenBank/DDBJ whole genome shotgun (WGS) entry which is preliminary data.</text>
</comment>
<keyword evidence="2" id="KW-1185">Reference proteome</keyword>
<dbReference type="EMBL" id="JAJFAZ020000005">
    <property type="protein sequence ID" value="KAI5329883.1"/>
    <property type="molecule type" value="Genomic_DNA"/>
</dbReference>
<reference evidence="1 2" key="1">
    <citation type="journal article" date="2022" name="G3 (Bethesda)">
        <title>Whole-genome sequence and methylome profiling of the almond [Prunus dulcis (Mill.) D.A. Webb] cultivar 'Nonpareil'.</title>
        <authorList>
            <person name="D'Amico-Willman K.M."/>
            <person name="Ouma W.Z."/>
            <person name="Meulia T."/>
            <person name="Sideli G.M."/>
            <person name="Gradziel T.M."/>
            <person name="Fresnedo-Ramirez J."/>
        </authorList>
    </citation>
    <scope>NUCLEOTIDE SEQUENCE [LARGE SCALE GENOMIC DNA]</scope>
    <source>
        <strain evidence="1">Clone GOH B32 T37-40</strain>
    </source>
</reference>
<name>A0AAD4VRK2_PRUDU</name>
<evidence type="ECO:0000313" key="2">
    <source>
        <dbReference type="Proteomes" id="UP001054821"/>
    </source>
</evidence>
<evidence type="ECO:0000313" key="1">
    <source>
        <dbReference type="EMBL" id="KAI5329883.1"/>
    </source>
</evidence>
<organism evidence="1 2">
    <name type="scientific">Prunus dulcis</name>
    <name type="common">Almond</name>
    <name type="synonym">Amygdalus dulcis</name>
    <dbReference type="NCBI Taxonomy" id="3755"/>
    <lineage>
        <taxon>Eukaryota</taxon>
        <taxon>Viridiplantae</taxon>
        <taxon>Streptophyta</taxon>
        <taxon>Embryophyta</taxon>
        <taxon>Tracheophyta</taxon>
        <taxon>Spermatophyta</taxon>
        <taxon>Magnoliopsida</taxon>
        <taxon>eudicotyledons</taxon>
        <taxon>Gunneridae</taxon>
        <taxon>Pentapetalae</taxon>
        <taxon>rosids</taxon>
        <taxon>fabids</taxon>
        <taxon>Rosales</taxon>
        <taxon>Rosaceae</taxon>
        <taxon>Amygdaloideae</taxon>
        <taxon>Amygdaleae</taxon>
        <taxon>Prunus</taxon>
    </lineage>
</organism>
<sequence length="99" mass="10963">MEISLEFPTPPNPQLHLLPCCRHSTGVCASVLPCRRRVVVPPATLFVLLILIVKFHNSRNLPVLISHSWINLTSGYGLRTITPPQASKVNMKPMVIEGV</sequence>
<accession>A0AAD4VRK2</accession>
<dbReference type="Proteomes" id="UP001054821">
    <property type="component" value="Chromosome 5"/>
</dbReference>
<proteinExistence type="predicted"/>